<evidence type="ECO:0000313" key="2">
    <source>
        <dbReference type="Proteomes" id="UP000266841"/>
    </source>
</evidence>
<evidence type="ECO:0000313" key="1">
    <source>
        <dbReference type="EMBL" id="EJK67416.1"/>
    </source>
</evidence>
<sequence length="101" mass="11132">TGLVEDAGTSQESAAIAQAFGVLFDLQRLNEKWSFMSPPPRSAVARLDHYPSSRSRRRKGIAHRASSTLTSWWSGVEFLALSPLCSRTLSVFRGDHVEARG</sequence>
<protein>
    <submittedName>
        <fullName evidence="1">Uncharacterized protein</fullName>
    </submittedName>
</protein>
<accession>K0T294</accession>
<proteinExistence type="predicted"/>
<dbReference type="AlphaFoldDB" id="K0T294"/>
<dbReference type="Proteomes" id="UP000266841">
    <property type="component" value="Unassembled WGS sequence"/>
</dbReference>
<organism evidence="1 2">
    <name type="scientific">Thalassiosira oceanica</name>
    <name type="common">Marine diatom</name>
    <dbReference type="NCBI Taxonomy" id="159749"/>
    <lineage>
        <taxon>Eukaryota</taxon>
        <taxon>Sar</taxon>
        <taxon>Stramenopiles</taxon>
        <taxon>Ochrophyta</taxon>
        <taxon>Bacillariophyta</taxon>
        <taxon>Coscinodiscophyceae</taxon>
        <taxon>Thalassiosirophycidae</taxon>
        <taxon>Thalassiosirales</taxon>
        <taxon>Thalassiosiraceae</taxon>
        <taxon>Thalassiosira</taxon>
    </lineage>
</organism>
<comment type="caution">
    <text evidence="1">The sequence shown here is derived from an EMBL/GenBank/DDBJ whole genome shotgun (WGS) entry which is preliminary data.</text>
</comment>
<reference evidence="1 2" key="1">
    <citation type="journal article" date="2012" name="Genome Biol.">
        <title>Genome and low-iron response of an oceanic diatom adapted to chronic iron limitation.</title>
        <authorList>
            <person name="Lommer M."/>
            <person name="Specht M."/>
            <person name="Roy A.S."/>
            <person name="Kraemer L."/>
            <person name="Andreson R."/>
            <person name="Gutowska M.A."/>
            <person name="Wolf J."/>
            <person name="Bergner S.V."/>
            <person name="Schilhabel M.B."/>
            <person name="Klostermeier U.C."/>
            <person name="Beiko R.G."/>
            <person name="Rosenstiel P."/>
            <person name="Hippler M."/>
            <person name="Laroche J."/>
        </authorList>
    </citation>
    <scope>NUCLEOTIDE SEQUENCE [LARGE SCALE GENOMIC DNA]</scope>
    <source>
        <strain evidence="1 2">CCMP1005</strain>
    </source>
</reference>
<name>K0T294_THAOC</name>
<gene>
    <name evidence="1" type="ORF">THAOC_11555</name>
</gene>
<feature type="non-terminal residue" evidence="1">
    <location>
        <position position="1"/>
    </location>
</feature>
<keyword evidence="2" id="KW-1185">Reference proteome</keyword>
<dbReference type="EMBL" id="AGNL01013160">
    <property type="protein sequence ID" value="EJK67416.1"/>
    <property type="molecule type" value="Genomic_DNA"/>
</dbReference>